<dbReference type="Gene3D" id="1.20.1560.10">
    <property type="entry name" value="ABC transporter type 1, transmembrane domain"/>
    <property type="match status" value="1"/>
</dbReference>
<dbReference type="PANTHER" id="PTHR43394">
    <property type="entry name" value="ATP-DEPENDENT PERMEASE MDL1, MITOCHONDRIAL"/>
    <property type="match status" value="1"/>
</dbReference>
<dbReference type="Proteomes" id="UP001140502">
    <property type="component" value="Unassembled WGS sequence"/>
</dbReference>
<name>A0A9W8W4K7_9HYPO</name>
<keyword evidence="4" id="KW-0472">Membrane</keyword>
<dbReference type="InterPro" id="IPR036640">
    <property type="entry name" value="ABC1_TM_sf"/>
</dbReference>
<dbReference type="EMBL" id="JAPEUR010000329">
    <property type="protein sequence ID" value="KAJ4311498.1"/>
    <property type="molecule type" value="Genomic_DNA"/>
</dbReference>
<dbReference type="GO" id="GO:0015421">
    <property type="term" value="F:ABC-type oligopeptide transporter activity"/>
    <property type="evidence" value="ECO:0007669"/>
    <property type="project" value="TreeGrafter"/>
</dbReference>
<dbReference type="OrthoDB" id="6500128at2759"/>
<evidence type="ECO:0000256" key="2">
    <source>
        <dbReference type="ARBA" id="ARBA00022692"/>
    </source>
</evidence>
<dbReference type="SUPFAM" id="SSF52540">
    <property type="entry name" value="P-loop containing nucleoside triphosphate hydrolases"/>
    <property type="match status" value="1"/>
</dbReference>
<dbReference type="InterPro" id="IPR027417">
    <property type="entry name" value="P-loop_NTPase"/>
</dbReference>
<dbReference type="PANTHER" id="PTHR43394:SF1">
    <property type="entry name" value="ATP-BINDING CASSETTE SUB-FAMILY B MEMBER 10, MITOCHONDRIAL"/>
    <property type="match status" value="1"/>
</dbReference>
<dbReference type="InterPro" id="IPR039421">
    <property type="entry name" value="Type_1_exporter"/>
</dbReference>
<keyword evidence="6" id="KW-1185">Reference proteome</keyword>
<reference evidence="5" key="1">
    <citation type="submission" date="2022-10" db="EMBL/GenBank/DDBJ databases">
        <title>Tapping the CABI collections for fungal endophytes: first genome assemblies for Collariella, Neodidymelliopsis, Ascochyta clinopodiicola, Didymella pomorum, Didymosphaeria variabile, Neocosmospora piperis and Neocucurbitaria cava.</title>
        <authorList>
            <person name="Hill R."/>
        </authorList>
    </citation>
    <scope>NUCLEOTIDE SEQUENCE</scope>
    <source>
        <strain evidence="5">IMI 366586</strain>
    </source>
</reference>
<dbReference type="GO" id="GO:0016020">
    <property type="term" value="C:membrane"/>
    <property type="evidence" value="ECO:0007669"/>
    <property type="project" value="UniProtKB-SubCell"/>
</dbReference>
<sequence>MSTIDVRGEHIIQEALNKTSLDRANTIIASRLLTIKHTDHIAVLNKGKAFESGTHETVMGQSSYAWMFPRSIDLFKHQDDHFKIMDEVDFISIMWAVFAASPATAYYLNILSSGRVASFNQAKYHTQYFSSQIFQKAPYFDEDGHFTLTTRWSVM</sequence>
<protein>
    <submittedName>
        <fullName evidence="5">Uncharacterized protein</fullName>
    </submittedName>
</protein>
<evidence type="ECO:0000313" key="5">
    <source>
        <dbReference type="EMBL" id="KAJ4311498.1"/>
    </source>
</evidence>
<evidence type="ECO:0000256" key="3">
    <source>
        <dbReference type="ARBA" id="ARBA00022989"/>
    </source>
</evidence>
<organism evidence="5 6">
    <name type="scientific">Fusarium piperis</name>
    <dbReference type="NCBI Taxonomy" id="1435070"/>
    <lineage>
        <taxon>Eukaryota</taxon>
        <taxon>Fungi</taxon>
        <taxon>Dikarya</taxon>
        <taxon>Ascomycota</taxon>
        <taxon>Pezizomycotina</taxon>
        <taxon>Sordariomycetes</taxon>
        <taxon>Hypocreomycetidae</taxon>
        <taxon>Hypocreales</taxon>
        <taxon>Nectriaceae</taxon>
        <taxon>Fusarium</taxon>
        <taxon>Fusarium solani species complex</taxon>
    </lineage>
</organism>
<dbReference type="Gene3D" id="3.40.50.300">
    <property type="entry name" value="P-loop containing nucleotide triphosphate hydrolases"/>
    <property type="match status" value="1"/>
</dbReference>
<evidence type="ECO:0000256" key="1">
    <source>
        <dbReference type="ARBA" id="ARBA00004141"/>
    </source>
</evidence>
<keyword evidence="2" id="KW-0812">Transmembrane</keyword>
<keyword evidence="3" id="KW-1133">Transmembrane helix</keyword>
<gene>
    <name evidence="5" type="ORF">N0V84_010416</name>
</gene>
<evidence type="ECO:0000313" key="6">
    <source>
        <dbReference type="Proteomes" id="UP001140502"/>
    </source>
</evidence>
<accession>A0A9W8W4K7</accession>
<evidence type="ECO:0000256" key="4">
    <source>
        <dbReference type="ARBA" id="ARBA00023136"/>
    </source>
</evidence>
<dbReference type="GO" id="GO:0005524">
    <property type="term" value="F:ATP binding"/>
    <property type="evidence" value="ECO:0007669"/>
    <property type="project" value="InterPro"/>
</dbReference>
<comment type="caution">
    <text evidence="5">The sequence shown here is derived from an EMBL/GenBank/DDBJ whole genome shotgun (WGS) entry which is preliminary data.</text>
</comment>
<comment type="subcellular location">
    <subcellularLocation>
        <location evidence="1">Membrane</location>
        <topology evidence="1">Multi-pass membrane protein</topology>
    </subcellularLocation>
</comment>
<dbReference type="AlphaFoldDB" id="A0A9W8W4K7"/>
<proteinExistence type="predicted"/>